<dbReference type="PATRIC" id="fig|189381.12.peg.1888"/>
<dbReference type="InterPro" id="IPR012347">
    <property type="entry name" value="Ferritin-like"/>
</dbReference>
<dbReference type="AlphaFoldDB" id="A0A0M0GST1"/>
<dbReference type="Proteomes" id="UP000037405">
    <property type="component" value="Unassembled WGS sequence"/>
</dbReference>
<sequence length="132" mass="16016">MNEFLRDIQKAISDEWTAYHFYKELQSRTNNPLFVEFISSARQDEKKHYDLFQYLHYLLTGEYYEHKKEKVEFTTFKEGILRALKDELDCASYYRDLLMDIPNQQAYKPLFIAMTDETAHSTRFQTIYQSLR</sequence>
<dbReference type="OrthoDB" id="3231985at2"/>
<name>A0A0M0GST1_9BACI</name>
<accession>A0A0M0GST1</accession>
<dbReference type="CDD" id="cd00657">
    <property type="entry name" value="Ferritin_like"/>
    <property type="match status" value="1"/>
</dbReference>
<evidence type="ECO:0000313" key="1">
    <source>
        <dbReference type="EMBL" id="KON92476.1"/>
    </source>
</evidence>
<dbReference type="Gene3D" id="1.20.1260.10">
    <property type="match status" value="1"/>
</dbReference>
<comment type="caution">
    <text evidence="1">The sequence shown here is derived from an EMBL/GenBank/DDBJ whole genome shotgun (WGS) entry which is preliminary data.</text>
</comment>
<dbReference type="InterPro" id="IPR009078">
    <property type="entry name" value="Ferritin-like_SF"/>
</dbReference>
<keyword evidence="2" id="KW-1185">Reference proteome</keyword>
<protein>
    <submittedName>
        <fullName evidence="1">Uncharacterized protein</fullName>
    </submittedName>
</protein>
<evidence type="ECO:0000313" key="2">
    <source>
        <dbReference type="Proteomes" id="UP000037405"/>
    </source>
</evidence>
<dbReference type="STRING" id="189381.GCA_900166615_02540"/>
<gene>
    <name evidence="1" type="ORF">AF331_08560</name>
</gene>
<dbReference type="RefSeq" id="WP_053427631.1">
    <property type="nucleotide sequence ID" value="NZ_CP096885.1"/>
</dbReference>
<reference evidence="2" key="1">
    <citation type="submission" date="2015-07" db="EMBL/GenBank/DDBJ databases">
        <title>Fjat-14235 jcm11544.</title>
        <authorList>
            <person name="Liu B."/>
            <person name="Wang J."/>
            <person name="Zhu Y."/>
            <person name="Liu G."/>
            <person name="Chen Q."/>
            <person name="Chen Z."/>
            <person name="Lan J."/>
            <person name="Che J."/>
            <person name="Ge C."/>
            <person name="Shi H."/>
            <person name="Pan Z."/>
            <person name="Liu X."/>
        </authorList>
    </citation>
    <scope>NUCLEOTIDE SEQUENCE [LARGE SCALE GENOMIC DNA]</scope>
    <source>
        <strain evidence="2">JCM 11544</strain>
    </source>
</reference>
<dbReference type="EMBL" id="LGUE01000001">
    <property type="protein sequence ID" value="KON92476.1"/>
    <property type="molecule type" value="Genomic_DNA"/>
</dbReference>
<dbReference type="SUPFAM" id="SSF47240">
    <property type="entry name" value="Ferritin-like"/>
    <property type="match status" value="1"/>
</dbReference>
<organism evidence="1 2">
    <name type="scientific">Rossellomorea marisflavi</name>
    <dbReference type="NCBI Taxonomy" id="189381"/>
    <lineage>
        <taxon>Bacteria</taxon>
        <taxon>Bacillati</taxon>
        <taxon>Bacillota</taxon>
        <taxon>Bacilli</taxon>
        <taxon>Bacillales</taxon>
        <taxon>Bacillaceae</taxon>
        <taxon>Rossellomorea</taxon>
    </lineage>
</organism>
<proteinExistence type="predicted"/>